<dbReference type="PANTHER" id="PTHR32322">
    <property type="entry name" value="INNER MEMBRANE TRANSPORTER"/>
    <property type="match status" value="1"/>
</dbReference>
<dbReference type="EMBL" id="JAHLEM010000342">
    <property type="protein sequence ID" value="MBU3867737.1"/>
    <property type="molecule type" value="Genomic_DNA"/>
</dbReference>
<organism evidence="9 10">
    <name type="scientific">Streptomyces niphimycinicus</name>
    <dbReference type="NCBI Taxonomy" id="2842201"/>
    <lineage>
        <taxon>Bacteria</taxon>
        <taxon>Bacillati</taxon>
        <taxon>Actinomycetota</taxon>
        <taxon>Actinomycetes</taxon>
        <taxon>Kitasatosporales</taxon>
        <taxon>Streptomycetaceae</taxon>
        <taxon>Streptomyces</taxon>
    </lineage>
</organism>
<sequence length="437" mass="45414">MRPVHIALAVLVTALWGVNFVVIEVGLDHFPPLLFCALRFLVAALPAIFLVGPPRVAWRWILGVGLALGVAKFGLLFIGMHEGMPAGLSSLVLQIQAVFTALFAAVVLGERPGRRRLLGMAVALAGIAVAAVDEGTSGPLIGFVLVVAAAAFWGVSNVLTRKAAPPDALNFMVWVSLVPVLPLLGLSLMFEGARPDLDALSRLDWAGVGAIVYVAWVTTVFGFGVWGFLLRTYDASTVAPFSLLVPVFGMSSAALVLGEGISAPRWLAAALLVGGVALTSLPRLRLRRVWRGARRRPDAPEVGARPDVPGAGARSDVPGAGAKRSAGSAARSGRSSAAVSWLVAPARRSRTSTQPAPLRGAPEPHRTSSRPLRPDVPGVDPRPEPDGPESDGSESGGPELDGPESDRRTESDGPESGGPETGSAGAPAWSGRVGQQA</sequence>
<reference evidence="9 10" key="1">
    <citation type="submission" date="2021-06" db="EMBL/GenBank/DDBJ databases">
        <authorList>
            <person name="Pan X."/>
        </authorList>
    </citation>
    <scope>NUCLEOTIDE SEQUENCE [LARGE SCALE GENOMIC DNA]</scope>
    <source>
        <strain evidence="9 10">4503</strain>
    </source>
</reference>
<gene>
    <name evidence="9" type="ORF">KN815_27860</name>
</gene>
<dbReference type="InterPro" id="IPR000620">
    <property type="entry name" value="EamA_dom"/>
</dbReference>
<evidence type="ECO:0000256" key="4">
    <source>
        <dbReference type="ARBA" id="ARBA00022989"/>
    </source>
</evidence>
<feature type="transmembrane region" description="Helical" evidence="7">
    <location>
        <begin position="58"/>
        <end position="79"/>
    </location>
</feature>
<comment type="subcellular location">
    <subcellularLocation>
        <location evidence="1">Membrane</location>
        <topology evidence="1">Multi-pass membrane protein</topology>
    </subcellularLocation>
</comment>
<feature type="region of interest" description="Disordered" evidence="6">
    <location>
        <begin position="295"/>
        <end position="437"/>
    </location>
</feature>
<evidence type="ECO:0000256" key="6">
    <source>
        <dbReference type="SAM" id="MobiDB-lite"/>
    </source>
</evidence>
<feature type="transmembrane region" description="Helical" evidence="7">
    <location>
        <begin position="267"/>
        <end position="286"/>
    </location>
</feature>
<evidence type="ECO:0000313" key="10">
    <source>
        <dbReference type="Proteomes" id="UP000720508"/>
    </source>
</evidence>
<protein>
    <submittedName>
        <fullName evidence="9">EamA family transporter</fullName>
    </submittedName>
</protein>
<feature type="transmembrane region" description="Helical" evidence="7">
    <location>
        <begin position="30"/>
        <end position="51"/>
    </location>
</feature>
<feature type="transmembrane region" description="Helical" evidence="7">
    <location>
        <begin position="171"/>
        <end position="190"/>
    </location>
</feature>
<evidence type="ECO:0000256" key="7">
    <source>
        <dbReference type="SAM" id="Phobius"/>
    </source>
</evidence>
<keyword evidence="10" id="KW-1185">Reference proteome</keyword>
<feature type="transmembrane region" description="Helical" evidence="7">
    <location>
        <begin position="241"/>
        <end position="261"/>
    </location>
</feature>
<dbReference type="Proteomes" id="UP000720508">
    <property type="component" value="Unassembled WGS sequence"/>
</dbReference>
<feature type="domain" description="EamA" evidence="8">
    <location>
        <begin position="141"/>
        <end position="280"/>
    </location>
</feature>
<feature type="domain" description="EamA" evidence="8">
    <location>
        <begin position="6"/>
        <end position="130"/>
    </location>
</feature>
<proteinExistence type="inferred from homology"/>
<feature type="transmembrane region" description="Helical" evidence="7">
    <location>
        <begin position="138"/>
        <end position="159"/>
    </location>
</feature>
<accession>A0ABS6CLE3</accession>
<evidence type="ECO:0000256" key="2">
    <source>
        <dbReference type="ARBA" id="ARBA00007362"/>
    </source>
</evidence>
<feature type="transmembrane region" description="Helical" evidence="7">
    <location>
        <begin position="210"/>
        <end position="229"/>
    </location>
</feature>
<evidence type="ECO:0000256" key="3">
    <source>
        <dbReference type="ARBA" id="ARBA00022692"/>
    </source>
</evidence>
<dbReference type="Pfam" id="PF00892">
    <property type="entry name" value="EamA"/>
    <property type="match status" value="2"/>
</dbReference>
<comment type="similarity">
    <text evidence="2">Belongs to the EamA transporter family.</text>
</comment>
<evidence type="ECO:0000313" key="9">
    <source>
        <dbReference type="EMBL" id="MBU3867737.1"/>
    </source>
</evidence>
<feature type="transmembrane region" description="Helical" evidence="7">
    <location>
        <begin position="91"/>
        <end position="109"/>
    </location>
</feature>
<name>A0ABS6CLE3_9ACTN</name>
<evidence type="ECO:0000259" key="8">
    <source>
        <dbReference type="Pfam" id="PF00892"/>
    </source>
</evidence>
<evidence type="ECO:0000256" key="1">
    <source>
        <dbReference type="ARBA" id="ARBA00004141"/>
    </source>
</evidence>
<keyword evidence="5 7" id="KW-0472">Membrane</keyword>
<evidence type="ECO:0000256" key="5">
    <source>
        <dbReference type="ARBA" id="ARBA00023136"/>
    </source>
</evidence>
<keyword evidence="3 7" id="KW-0812">Transmembrane</keyword>
<feature type="transmembrane region" description="Helical" evidence="7">
    <location>
        <begin position="116"/>
        <end position="132"/>
    </location>
</feature>
<keyword evidence="4 7" id="KW-1133">Transmembrane helix</keyword>
<feature type="compositionally biased region" description="Low complexity" evidence="6">
    <location>
        <begin position="319"/>
        <end position="338"/>
    </location>
</feature>
<comment type="caution">
    <text evidence="9">The sequence shown here is derived from an EMBL/GenBank/DDBJ whole genome shotgun (WGS) entry which is preliminary data.</text>
</comment>
<dbReference type="PANTHER" id="PTHR32322:SF9">
    <property type="entry name" value="AMINO-ACID METABOLITE EFFLUX PUMP-RELATED"/>
    <property type="match status" value="1"/>
</dbReference>
<dbReference type="InterPro" id="IPR050638">
    <property type="entry name" value="AA-Vitamin_Transporters"/>
</dbReference>